<protein>
    <recommendedName>
        <fullName evidence="11">TPX2 C-terminal domain-containing protein</fullName>
    </recommendedName>
</protein>
<proteinExistence type="inferred from homology"/>
<comment type="similarity">
    <text evidence="2">Belongs to the TPX2 family.</text>
</comment>
<dbReference type="InterPro" id="IPR012417">
    <property type="entry name" value="CaM-bd_dom_pln"/>
</dbReference>
<dbReference type="Pfam" id="PF07839">
    <property type="entry name" value="CaM_binding"/>
    <property type="match status" value="1"/>
</dbReference>
<feature type="compositionally biased region" description="Polar residues" evidence="6">
    <location>
        <begin position="1"/>
        <end position="15"/>
    </location>
</feature>
<dbReference type="PANTHER" id="PTHR14326">
    <property type="entry name" value="TARGETING PROTEIN FOR XKLP2"/>
    <property type="match status" value="1"/>
</dbReference>
<reference evidence="9" key="1">
    <citation type="submission" date="2024-02" db="EMBL/GenBank/DDBJ databases">
        <authorList>
            <consortium name="ELIXIR-Norway"/>
            <consortium name="Elixir Norway"/>
        </authorList>
    </citation>
    <scope>NUCLEOTIDE SEQUENCE</scope>
</reference>
<dbReference type="EMBL" id="OZ020104">
    <property type="protein sequence ID" value="CAK9278496.1"/>
    <property type="molecule type" value="Genomic_DNA"/>
</dbReference>
<evidence type="ECO:0008006" key="11">
    <source>
        <dbReference type="Google" id="ProtNLM"/>
    </source>
</evidence>
<keyword evidence="3" id="KW-0963">Cytoplasm</keyword>
<keyword evidence="4" id="KW-0493">Microtubule</keyword>
<evidence type="ECO:0000259" key="7">
    <source>
        <dbReference type="Pfam" id="PF06886"/>
    </source>
</evidence>
<gene>
    <name evidence="9" type="ORF">CSSPJE1EN1_LOCUS23974</name>
</gene>
<comment type="subcellular location">
    <subcellularLocation>
        <location evidence="1">Cytoplasm</location>
        <location evidence="1">Cytoskeleton</location>
    </subcellularLocation>
</comment>
<feature type="compositionally biased region" description="Basic and acidic residues" evidence="6">
    <location>
        <begin position="25"/>
        <end position="48"/>
    </location>
</feature>
<evidence type="ECO:0000259" key="8">
    <source>
        <dbReference type="Pfam" id="PF07839"/>
    </source>
</evidence>
<evidence type="ECO:0000313" key="9">
    <source>
        <dbReference type="EMBL" id="CAK9278496.1"/>
    </source>
</evidence>
<dbReference type="InterPro" id="IPR009675">
    <property type="entry name" value="TPX2_fam"/>
</dbReference>
<dbReference type="Pfam" id="PF06886">
    <property type="entry name" value="TPX2"/>
    <property type="match status" value="1"/>
</dbReference>
<name>A0ABP0XH82_9BRYO</name>
<evidence type="ECO:0000256" key="2">
    <source>
        <dbReference type="ARBA" id="ARBA00005885"/>
    </source>
</evidence>
<feature type="region of interest" description="Disordered" evidence="6">
    <location>
        <begin position="1"/>
        <end position="68"/>
    </location>
</feature>
<keyword evidence="5" id="KW-0206">Cytoskeleton</keyword>
<evidence type="ECO:0000256" key="6">
    <source>
        <dbReference type="SAM" id="MobiDB-lite"/>
    </source>
</evidence>
<keyword evidence="10" id="KW-1185">Reference proteome</keyword>
<dbReference type="Proteomes" id="UP001497444">
    <property type="component" value="Chromosome 9"/>
</dbReference>
<evidence type="ECO:0000313" key="10">
    <source>
        <dbReference type="Proteomes" id="UP001497444"/>
    </source>
</evidence>
<sequence length="522" mass="58535">MIGWTSTPVKNNNPLSAKSKAVVSSEKRVVQRELYSDGRVQETSRSPERGSPTKVTVTPTRRHFCRSPRCAANDPDYASPVQSQPRKFLRSKRHLLPGWQAPPSSKRKVEASPAVSMAVANTVVDPSQLSGLEAHQSSSGRGLFTVSDEAYSDAAVSLRQQAAAERKNPENWMSDTLIREAVTRLAPEGEGGVHVLVQAFESIMLMEEETHDTKPARLFGRPGVGTSKALQNFVADHGQVSPAVLKCSIGKVQAWDETMVATPDLVDAKEEEEVQKMTMAGCSDDSGSCSTAEPMEQHNKGWGPVFSALDAVPRSDDDVSSDDGGSSTSSESGVTDGTFATQSQAEVRGNHQLKRYTSLQPFRLRTEERGALKEYEFAKRVEQLFREEQRLRVPVAQGLPWTTDEPDVPYKPPPKEQTRPVEFRLLSEIRAHERAEFDNYVAERRFQMQLERQEEERMRQLAEQEEIRRMRREMVPRAQLMPYFDRPFIPQRSSKRLTVPKEPCFHHIHSKKAKSCTMVSTA</sequence>
<feature type="compositionally biased region" description="Low complexity" evidence="6">
    <location>
        <begin position="322"/>
        <end position="337"/>
    </location>
</feature>
<feature type="region of interest" description="Disordered" evidence="6">
    <location>
        <begin position="280"/>
        <end position="337"/>
    </location>
</feature>
<evidence type="ECO:0000256" key="4">
    <source>
        <dbReference type="ARBA" id="ARBA00022701"/>
    </source>
</evidence>
<feature type="domain" description="TPX2 C-terminal" evidence="7">
    <location>
        <begin position="423"/>
        <end position="498"/>
    </location>
</feature>
<evidence type="ECO:0000256" key="5">
    <source>
        <dbReference type="ARBA" id="ARBA00023212"/>
    </source>
</evidence>
<feature type="domain" description="Calmodulin-binding" evidence="8">
    <location>
        <begin position="150"/>
        <end position="204"/>
    </location>
</feature>
<accession>A0ABP0XH82</accession>
<dbReference type="InterPro" id="IPR027329">
    <property type="entry name" value="TPX2_C"/>
</dbReference>
<organism evidence="9 10">
    <name type="scientific">Sphagnum jensenii</name>
    <dbReference type="NCBI Taxonomy" id="128206"/>
    <lineage>
        <taxon>Eukaryota</taxon>
        <taxon>Viridiplantae</taxon>
        <taxon>Streptophyta</taxon>
        <taxon>Embryophyta</taxon>
        <taxon>Bryophyta</taxon>
        <taxon>Sphagnophytina</taxon>
        <taxon>Sphagnopsida</taxon>
        <taxon>Sphagnales</taxon>
        <taxon>Sphagnaceae</taxon>
        <taxon>Sphagnum</taxon>
    </lineage>
</organism>
<evidence type="ECO:0000256" key="3">
    <source>
        <dbReference type="ARBA" id="ARBA00022490"/>
    </source>
</evidence>
<evidence type="ECO:0000256" key="1">
    <source>
        <dbReference type="ARBA" id="ARBA00004245"/>
    </source>
</evidence>
<dbReference type="PANTHER" id="PTHR14326:SF58">
    <property type="entry name" value="TPX2 (TARGETING PROTEIN FOR XKLP2) PROTEIN FAMILY"/>
    <property type="match status" value="1"/>
</dbReference>